<evidence type="ECO:0000313" key="1">
    <source>
        <dbReference type="EMBL" id="SVC80011.1"/>
    </source>
</evidence>
<proteinExistence type="predicted"/>
<name>A0A382Q6Z2_9ZZZZ</name>
<accession>A0A382Q6Z2</accession>
<gene>
    <name evidence="1" type="ORF">METZ01_LOCUS332865</name>
</gene>
<dbReference type="AlphaFoldDB" id="A0A382Q6Z2"/>
<reference evidence="1" key="1">
    <citation type="submission" date="2018-05" db="EMBL/GenBank/DDBJ databases">
        <authorList>
            <person name="Lanie J.A."/>
            <person name="Ng W.-L."/>
            <person name="Kazmierczak K.M."/>
            <person name="Andrzejewski T.M."/>
            <person name="Davidsen T.M."/>
            <person name="Wayne K.J."/>
            <person name="Tettelin H."/>
            <person name="Glass J.I."/>
            <person name="Rusch D."/>
            <person name="Podicherti R."/>
            <person name="Tsui H.-C.T."/>
            <person name="Winkler M.E."/>
        </authorList>
    </citation>
    <scope>NUCLEOTIDE SEQUENCE</scope>
</reference>
<sequence length="195" mass="22666">ENDSTILLELPGKPPIEYNCRQMGFRNQETKTWKMLIDILSSAPHTFNFGIAYTYPDGSKRNRQKCKDYDAKWKLFDELNKKLLMFFKSEFGWNFPESFKLYKNAVTGENGERSFKFIAEPASSHDEVVPLDNIEKRFLSLDESALVKEIGVLNNDFSVDSWVHTDPPEFLIAALNVGRNKFGWHDARVKEIIQY</sequence>
<dbReference type="EMBL" id="UINC01111645">
    <property type="protein sequence ID" value="SVC80011.1"/>
    <property type="molecule type" value="Genomic_DNA"/>
</dbReference>
<feature type="non-terminal residue" evidence="1">
    <location>
        <position position="1"/>
    </location>
</feature>
<protein>
    <submittedName>
        <fullName evidence="1">Uncharacterized protein</fullName>
    </submittedName>
</protein>
<organism evidence="1">
    <name type="scientific">marine metagenome</name>
    <dbReference type="NCBI Taxonomy" id="408172"/>
    <lineage>
        <taxon>unclassified sequences</taxon>
        <taxon>metagenomes</taxon>
        <taxon>ecological metagenomes</taxon>
    </lineage>
</organism>